<dbReference type="Proteomes" id="UP001202961">
    <property type="component" value="Unassembled WGS sequence"/>
</dbReference>
<feature type="region of interest" description="Disordered" evidence="1">
    <location>
        <begin position="63"/>
        <end position="101"/>
    </location>
</feature>
<name>A0ABT0U0N5_9BACT</name>
<evidence type="ECO:0000313" key="2">
    <source>
        <dbReference type="EMBL" id="MCM2370386.1"/>
    </source>
</evidence>
<comment type="caution">
    <text evidence="2">The sequence shown here is derived from an EMBL/GenBank/DDBJ whole genome shotgun (WGS) entry which is preliminary data.</text>
</comment>
<feature type="compositionally biased region" description="Polar residues" evidence="1">
    <location>
        <begin position="66"/>
        <end position="84"/>
    </location>
</feature>
<dbReference type="EMBL" id="JAMQBK010000021">
    <property type="protein sequence ID" value="MCM2370386.1"/>
    <property type="molecule type" value="Genomic_DNA"/>
</dbReference>
<gene>
    <name evidence="2" type="ORF">NB063_07085</name>
</gene>
<proteinExistence type="predicted"/>
<dbReference type="RefSeq" id="WP_250928054.1">
    <property type="nucleotide sequence ID" value="NZ_JAMQBK010000021.1"/>
</dbReference>
<accession>A0ABT0U0N5</accession>
<protein>
    <submittedName>
        <fullName evidence="2">Regulatory protein GemA</fullName>
    </submittedName>
</protein>
<reference evidence="2 3" key="1">
    <citation type="journal article" date="2022" name="Syst. Appl. Microbiol.">
        <title>Rhodopirellula aestuarii sp. nov., a novel member of the genus Rhodopirellula isolated from brackish sediments collected in the Tagus River estuary, Portugal.</title>
        <authorList>
            <person name="Vitorino I.R."/>
            <person name="Klimek D."/>
            <person name="Calusinska M."/>
            <person name="Lobo-da-Cunha A."/>
            <person name="Vasconcelos V."/>
            <person name="Lage O.M."/>
        </authorList>
    </citation>
    <scope>NUCLEOTIDE SEQUENCE [LARGE SCALE GENOMIC DNA]</scope>
    <source>
        <strain evidence="2 3">ICT_H3.1</strain>
    </source>
</reference>
<organism evidence="2 3">
    <name type="scientific">Aporhodopirellula aestuarii</name>
    <dbReference type="NCBI Taxonomy" id="2950107"/>
    <lineage>
        <taxon>Bacteria</taxon>
        <taxon>Pseudomonadati</taxon>
        <taxon>Planctomycetota</taxon>
        <taxon>Planctomycetia</taxon>
        <taxon>Pirellulales</taxon>
        <taxon>Pirellulaceae</taxon>
        <taxon>Aporhodopirellula</taxon>
    </lineage>
</organism>
<evidence type="ECO:0000256" key="1">
    <source>
        <dbReference type="SAM" id="MobiDB-lite"/>
    </source>
</evidence>
<sequence length="153" mass="16510">MTTKLSVGVSRKIGQPNFGSACATCHMEIEIDNALASDHDDTLTQRIRRTFELCRREVDQELAGYRSSQSTVPAVTRGNTSSRSGVVRDKASPSRTRPATDAQIRAIHAIASKANVRLASELDAEFGVASPQSLTLQQASELIEKLKGQLAGQ</sequence>
<keyword evidence="3" id="KW-1185">Reference proteome</keyword>
<evidence type="ECO:0000313" key="3">
    <source>
        <dbReference type="Proteomes" id="UP001202961"/>
    </source>
</evidence>